<reference evidence="5" key="1">
    <citation type="submission" date="2025-08" db="UniProtKB">
        <authorList>
            <consortium name="RefSeq"/>
        </authorList>
    </citation>
    <scope>IDENTIFICATION</scope>
</reference>
<dbReference type="RefSeq" id="XP_003745880.1">
    <property type="nucleotide sequence ID" value="XM_003745832.1"/>
</dbReference>
<keyword evidence="3" id="KW-0732">Signal</keyword>
<sequence length="163" mass="16728">MAQRVLIFALSAVYCARAAFVAPAPLAYGPAPVAVVPGAQPYSFGYDTRDEFGTRQTRSEVSNAAGAKIGSYGYTDPHGIYRQVNYIADGAGFRASISTNEPGTSASATGSALYNAPTTYVAPRPVAPIAPLAVAPAPLALAPAPLAAAPAPYLAPHQVHYHG</sequence>
<organism evidence="4 5">
    <name type="scientific">Galendromus occidentalis</name>
    <name type="common">western predatory mite</name>
    <dbReference type="NCBI Taxonomy" id="34638"/>
    <lineage>
        <taxon>Eukaryota</taxon>
        <taxon>Metazoa</taxon>
        <taxon>Ecdysozoa</taxon>
        <taxon>Arthropoda</taxon>
        <taxon>Chelicerata</taxon>
        <taxon>Arachnida</taxon>
        <taxon>Acari</taxon>
        <taxon>Parasitiformes</taxon>
        <taxon>Mesostigmata</taxon>
        <taxon>Gamasina</taxon>
        <taxon>Phytoseioidea</taxon>
        <taxon>Phytoseiidae</taxon>
        <taxon>Typhlodrominae</taxon>
        <taxon>Galendromus</taxon>
    </lineage>
</organism>
<evidence type="ECO:0000313" key="4">
    <source>
        <dbReference type="Proteomes" id="UP000694867"/>
    </source>
</evidence>
<dbReference type="GeneID" id="100901699"/>
<evidence type="ECO:0000313" key="5">
    <source>
        <dbReference type="RefSeq" id="XP_003745880.1"/>
    </source>
</evidence>
<dbReference type="PANTHER" id="PTHR10380:SF173">
    <property type="entry name" value="CUTICULAR PROTEIN 47EF, ISOFORM C-RELATED"/>
    <property type="match status" value="1"/>
</dbReference>
<protein>
    <submittedName>
        <fullName evidence="5">Cuticle protein 16.8-like</fullName>
    </submittedName>
</protein>
<dbReference type="PROSITE" id="PS51155">
    <property type="entry name" value="CHIT_BIND_RR_2"/>
    <property type="match status" value="1"/>
</dbReference>
<evidence type="ECO:0000256" key="2">
    <source>
        <dbReference type="PROSITE-ProRule" id="PRU00497"/>
    </source>
</evidence>
<dbReference type="KEGG" id="goe:100901699"/>
<dbReference type="Proteomes" id="UP000694867">
    <property type="component" value="Unplaced"/>
</dbReference>
<dbReference type="AlphaFoldDB" id="A0AAJ6QW67"/>
<dbReference type="InterPro" id="IPR000618">
    <property type="entry name" value="Insect_cuticle"/>
</dbReference>
<evidence type="ECO:0000256" key="3">
    <source>
        <dbReference type="SAM" id="SignalP"/>
    </source>
</evidence>
<keyword evidence="4" id="KW-1185">Reference proteome</keyword>
<name>A0AAJ6QW67_9ACAR</name>
<dbReference type="PANTHER" id="PTHR10380">
    <property type="entry name" value="CUTICLE PROTEIN"/>
    <property type="match status" value="1"/>
</dbReference>
<accession>A0AAJ6QW67</accession>
<dbReference type="Pfam" id="PF00379">
    <property type="entry name" value="Chitin_bind_4"/>
    <property type="match status" value="1"/>
</dbReference>
<dbReference type="Gene3D" id="3.10.50.10">
    <property type="match status" value="1"/>
</dbReference>
<dbReference type="InterPro" id="IPR029070">
    <property type="entry name" value="Chitinase_insertion_sf"/>
</dbReference>
<keyword evidence="1 2" id="KW-0193">Cuticle</keyword>
<dbReference type="InterPro" id="IPR050468">
    <property type="entry name" value="Cuticle_Struct_Prot"/>
</dbReference>
<dbReference type="GO" id="GO:0008010">
    <property type="term" value="F:structural constituent of chitin-based larval cuticle"/>
    <property type="evidence" value="ECO:0007669"/>
    <property type="project" value="TreeGrafter"/>
</dbReference>
<feature type="signal peptide" evidence="3">
    <location>
        <begin position="1"/>
        <end position="18"/>
    </location>
</feature>
<dbReference type="GO" id="GO:0062129">
    <property type="term" value="C:chitin-based extracellular matrix"/>
    <property type="evidence" value="ECO:0007669"/>
    <property type="project" value="TreeGrafter"/>
</dbReference>
<evidence type="ECO:0000256" key="1">
    <source>
        <dbReference type="ARBA" id="ARBA00022460"/>
    </source>
</evidence>
<proteinExistence type="predicted"/>
<feature type="chain" id="PRO_5042617266" evidence="3">
    <location>
        <begin position="19"/>
        <end position="163"/>
    </location>
</feature>
<gene>
    <name evidence="5" type="primary">LOC100901699</name>
</gene>